<dbReference type="GO" id="GO:0006974">
    <property type="term" value="P:DNA damage response"/>
    <property type="evidence" value="ECO:0007669"/>
    <property type="project" value="UniProtKB-KW"/>
</dbReference>
<gene>
    <name evidence="6" type="ORF">EUGRSUZ_A02293</name>
</gene>
<evidence type="ECO:0000256" key="3">
    <source>
        <dbReference type="ARBA" id="ARBA00023242"/>
    </source>
</evidence>
<organism evidence="6">
    <name type="scientific">Eucalyptus grandis</name>
    <name type="common">Flooded gum</name>
    <dbReference type="NCBI Taxonomy" id="71139"/>
    <lineage>
        <taxon>Eukaryota</taxon>
        <taxon>Viridiplantae</taxon>
        <taxon>Streptophyta</taxon>
        <taxon>Embryophyta</taxon>
        <taxon>Tracheophyta</taxon>
        <taxon>Spermatophyta</taxon>
        <taxon>Magnoliopsida</taxon>
        <taxon>eudicotyledons</taxon>
        <taxon>Gunneridae</taxon>
        <taxon>Pentapetalae</taxon>
        <taxon>rosids</taxon>
        <taxon>malvids</taxon>
        <taxon>Myrtales</taxon>
        <taxon>Myrtaceae</taxon>
        <taxon>Myrtoideae</taxon>
        <taxon>Eucalypteae</taxon>
        <taxon>Eucalyptus</taxon>
    </lineage>
</organism>
<keyword evidence="3" id="KW-0539">Nucleus</keyword>
<dbReference type="CDD" id="cd04301">
    <property type="entry name" value="NAT_SF"/>
    <property type="match status" value="1"/>
</dbReference>
<feature type="compositionally biased region" description="Low complexity" evidence="4">
    <location>
        <begin position="21"/>
        <end position="36"/>
    </location>
</feature>
<dbReference type="InterPro" id="IPR016181">
    <property type="entry name" value="Acyl_CoA_acyltransferase"/>
</dbReference>
<name>A0A059DI69_EUCGR</name>
<dbReference type="Gene3D" id="3.40.630.30">
    <property type="match status" value="1"/>
</dbReference>
<dbReference type="SUPFAM" id="SSF55729">
    <property type="entry name" value="Acyl-CoA N-acyltransferases (Nat)"/>
    <property type="match status" value="1"/>
</dbReference>
<dbReference type="InterPro" id="IPR001357">
    <property type="entry name" value="BRCT_dom"/>
</dbReference>
<dbReference type="Pfam" id="PF16589">
    <property type="entry name" value="BRCT_2"/>
    <property type="match status" value="1"/>
</dbReference>
<proteinExistence type="predicted"/>
<accession>A0A059DI69</accession>
<feature type="domain" description="BRCT" evidence="5">
    <location>
        <begin position="483"/>
        <end position="562"/>
    </location>
</feature>
<dbReference type="PROSITE" id="PS50172">
    <property type="entry name" value="BRCT"/>
    <property type="match status" value="2"/>
</dbReference>
<sequence length="680" mass="75055">MTCSTHFAKPKRRRQQRRGNSRSSVRISLMATTPAGTPAPPSPIAIGDCEVTIESKKFALESDPNCLSISVSRKAQIKIAGKELVFSGDEYYFVLVNPKDADSRCKSLIQEVLKLYSKELPAMNYAANTGKESMFLERCVANGKYRTLILKRKSLDGLEEVLAAITYQIVPADTNYAEIPLAAVSAIYQHKGIGRLLFTELRNRLQSVGICAIFCWGDKESEEFWFKMGFVSVAEVDSKGRARRLPIKADIRKALCFPGGSTLMVSHLSKDISVDPSDSLKLSIRQSKMFSSFACVKIQGLGPSGENCATLAMTSRTENCQPEELLMDGITREAEKVEGTSQNHGSGKDKVPSNKMDYQNKEYSAKLSDCGAHDNVDRCHCSGHGKKRIVWEATLSSLKSKKVKGSQQADCQLCCDGNPVLESERNDSHSEGCLSGFPRNNFLGEAIPSNREEKNAKKWTSLDTASTAPPQNEVHSGEACFRIMLMDIAEDTKKAHLTKVIEGLGGVVASDGSTSTHIVTGKVRRTLNFCTALCSGAWILSPLWLKQSFREGRFVDELPYILDDKDYSLKYRSELKGAVLRGKARPRALLEGYNVCISAHVQPPIKTMTAIVIAAGGTIIRRLDKVNDPSKTIFIACEEDMEEALVAAKKGAWTFSSDWFMNCIMRQQLDLEEPQFAESL</sequence>
<dbReference type="Gene3D" id="3.40.50.10190">
    <property type="entry name" value="BRCT domain"/>
    <property type="match status" value="2"/>
</dbReference>
<dbReference type="OMA" id="MFLERCV"/>
<feature type="compositionally biased region" description="Polar residues" evidence="4">
    <location>
        <begin position="461"/>
        <end position="473"/>
    </location>
</feature>
<keyword evidence="2" id="KW-0227">DNA damage</keyword>
<dbReference type="PANTHER" id="PTHR23196">
    <property type="entry name" value="PAX TRANSCRIPTION ACTIVATION DOMAIN INTERACTING PROTEIN"/>
    <property type="match status" value="1"/>
</dbReference>
<reference evidence="6" key="1">
    <citation type="submission" date="2013-07" db="EMBL/GenBank/DDBJ databases">
        <title>The genome of Eucalyptus grandis.</title>
        <authorList>
            <person name="Schmutz J."/>
            <person name="Hayes R."/>
            <person name="Myburg A."/>
            <person name="Tuskan G."/>
            <person name="Grattapaglia D."/>
            <person name="Rokhsar D.S."/>
        </authorList>
    </citation>
    <scope>NUCLEOTIDE SEQUENCE</scope>
    <source>
        <tissue evidence="6">Leaf extractions</tissue>
    </source>
</reference>
<dbReference type="SUPFAM" id="SSF52113">
    <property type="entry name" value="BRCT domain"/>
    <property type="match status" value="2"/>
</dbReference>
<dbReference type="CDD" id="cd18432">
    <property type="entry name" value="BRCT_PAXIP1_rpt6_like"/>
    <property type="match status" value="1"/>
</dbReference>
<evidence type="ECO:0000256" key="1">
    <source>
        <dbReference type="ARBA" id="ARBA00004123"/>
    </source>
</evidence>
<dbReference type="Gramene" id="KCW90096">
    <property type="protein sequence ID" value="KCW90096"/>
    <property type="gene ID" value="EUGRSUZ_A02293"/>
</dbReference>
<evidence type="ECO:0000256" key="4">
    <source>
        <dbReference type="SAM" id="MobiDB-lite"/>
    </source>
</evidence>
<dbReference type="FunCoup" id="A0A059DI69">
    <property type="interactions" value="149"/>
</dbReference>
<dbReference type="SMART" id="SM00292">
    <property type="entry name" value="BRCT"/>
    <property type="match status" value="2"/>
</dbReference>
<comment type="subcellular location">
    <subcellularLocation>
        <location evidence="1">Nucleus</location>
    </subcellularLocation>
</comment>
<dbReference type="InParanoid" id="A0A059DI69"/>
<feature type="region of interest" description="Disordered" evidence="4">
    <location>
        <begin position="444"/>
        <end position="473"/>
    </location>
</feature>
<dbReference type="GO" id="GO:0005634">
    <property type="term" value="C:nucleus"/>
    <property type="evidence" value="ECO:0007669"/>
    <property type="project" value="UniProtKB-SubCell"/>
</dbReference>
<dbReference type="PANTHER" id="PTHR23196:SF8">
    <property type="entry name" value="N-ACETYLTRANSFERASE"/>
    <property type="match status" value="1"/>
</dbReference>
<evidence type="ECO:0000256" key="2">
    <source>
        <dbReference type="ARBA" id="ARBA00022763"/>
    </source>
</evidence>
<protein>
    <recommendedName>
        <fullName evidence="5">BRCT domain-containing protein</fullName>
    </recommendedName>
</protein>
<dbReference type="EMBL" id="KK198753">
    <property type="protein sequence ID" value="KCW90096.1"/>
    <property type="molecule type" value="Genomic_DNA"/>
</dbReference>
<feature type="compositionally biased region" description="Basic residues" evidence="4">
    <location>
        <begin position="8"/>
        <end position="20"/>
    </location>
</feature>
<feature type="region of interest" description="Disordered" evidence="4">
    <location>
        <begin position="1"/>
        <end position="37"/>
    </location>
</feature>
<dbReference type="InterPro" id="IPR051579">
    <property type="entry name" value="DDR_Transcriptional_Reg"/>
</dbReference>
<dbReference type="STRING" id="71139.A0A059DI69"/>
<feature type="domain" description="BRCT" evidence="5">
    <location>
        <begin position="585"/>
        <end position="677"/>
    </location>
</feature>
<dbReference type="AlphaFoldDB" id="A0A059DI69"/>
<evidence type="ECO:0000313" key="6">
    <source>
        <dbReference type="EMBL" id="KCW90096.1"/>
    </source>
</evidence>
<dbReference type="InterPro" id="IPR036420">
    <property type="entry name" value="BRCT_dom_sf"/>
</dbReference>
<dbReference type="Pfam" id="PF16770">
    <property type="entry name" value="RTT107_BRCT_5"/>
    <property type="match status" value="1"/>
</dbReference>
<evidence type="ECO:0000259" key="5">
    <source>
        <dbReference type="PROSITE" id="PS50172"/>
    </source>
</evidence>
<dbReference type="eggNOG" id="KOG2043">
    <property type="taxonomic scope" value="Eukaryota"/>
</dbReference>